<dbReference type="SUPFAM" id="SSF51730">
    <property type="entry name" value="FAD-linked oxidoreductase"/>
    <property type="match status" value="1"/>
</dbReference>
<dbReference type="GO" id="GO:0010133">
    <property type="term" value="P:L-proline catabolic process to L-glutamate"/>
    <property type="evidence" value="ECO:0007669"/>
    <property type="project" value="UniProtKB-UniPathway"/>
</dbReference>
<keyword evidence="4" id="KW-0520">NAD</keyword>
<comment type="catalytic activity">
    <reaction evidence="5">
        <text>L-glutamate 5-semialdehyde + NAD(+) + H2O = L-glutamate + NADH + 2 H(+)</text>
        <dbReference type="Rhea" id="RHEA:30235"/>
        <dbReference type="ChEBI" id="CHEBI:15377"/>
        <dbReference type="ChEBI" id="CHEBI:15378"/>
        <dbReference type="ChEBI" id="CHEBI:29985"/>
        <dbReference type="ChEBI" id="CHEBI:57540"/>
        <dbReference type="ChEBI" id="CHEBI:57945"/>
        <dbReference type="ChEBI" id="CHEBI:58066"/>
        <dbReference type="EC" id="1.2.1.88"/>
    </reaction>
</comment>
<name>A0A562RNL9_9BACT</name>
<dbReference type="SUPFAM" id="SSF53720">
    <property type="entry name" value="ALDH-like"/>
    <property type="match status" value="1"/>
</dbReference>
<dbReference type="Pfam" id="PF01619">
    <property type="entry name" value="Pro_dh"/>
    <property type="match status" value="1"/>
</dbReference>
<accession>A0A562RNL9</accession>
<reference evidence="9 10" key="1">
    <citation type="submission" date="2019-07" db="EMBL/GenBank/DDBJ databases">
        <title>Genome sequencing of 100 strains of the haloalkaliphilic chemolithoautotrophic sulfur-oxidizing bacterium Thioalkalivibrio.</title>
        <authorList>
            <person name="Muyzer G."/>
        </authorList>
    </citation>
    <scope>NUCLEOTIDE SEQUENCE [LARGE SCALE GENOMIC DNA]</scope>
    <source>
        <strain evidence="9 10">ASO4-4</strain>
    </source>
</reference>
<dbReference type="InterPro" id="IPR050485">
    <property type="entry name" value="Proline_metab_enzyme"/>
</dbReference>
<comment type="caution">
    <text evidence="9">The sequence shown here is derived from an EMBL/GenBank/DDBJ whole genome shotgun (WGS) entry which is preliminary data.</text>
</comment>
<dbReference type="FunFam" id="3.40.309.10:FF:000005">
    <property type="entry name" value="1-pyrroline-5-carboxylate dehydrogenase 1"/>
    <property type="match status" value="1"/>
</dbReference>
<protein>
    <recommendedName>
        <fullName evidence="2">L-glutamate gamma-semialdehyde dehydrogenase</fullName>
        <ecNumber evidence="2">1.2.1.88</ecNumber>
    </recommendedName>
</protein>
<dbReference type="Gene3D" id="3.20.20.220">
    <property type="match status" value="1"/>
</dbReference>
<comment type="pathway">
    <text evidence="1">Amino-acid degradation; L-proline degradation into L-glutamate; L-glutamate from L-proline: step 2/2.</text>
</comment>
<dbReference type="InterPro" id="IPR016163">
    <property type="entry name" value="Ald_DH_C"/>
</dbReference>
<evidence type="ECO:0000259" key="7">
    <source>
        <dbReference type="Pfam" id="PF00171"/>
    </source>
</evidence>
<sequence>MTETTLDPVIEKAAGLAREWQNRANGLLTDEEKRIQSQMAKLLNRPEDKVTLTKLIDRSFRSSDFSKVAEQVVHILEKDGVPRFFSFQEKILAQIFSRAGRHLPKISVPKLIDAIRKQSSRSIVPGEAEALHAHLATRRAEGVRMNINHLGEAVLGEGECAERLKTYVEDLKNPDIEYISVKISTIYSQINSFAFEETIQVLVERLSLLYRTAAAYHYSHPDGSLTPKFVNLDMEEYRDLAITAEAFCRTLNQPEFLGHSAGLVLQAYLPDAWPMQQQLTDWARKRVASGGAPIKIRLVKGANMEMEQVDAALHNWPLAPYDNKLDVDANYRRMVDYGMDPENIRAVHLGIGSHNLFELAYAWERAKANGVTAFVGFEMLEGMADHVRRAIQETTGAVLYYAPVAGREQFINAIAYLIRRLDENTGPENFLRYSCKLNVGSEEWKFLENQYHAACRHRKTAGSAGHRIQNRRREDLSAKKGTFHEKCFVNEADTDFTLAENRIWAAEVREKWEVKEEKEALKIPLVIAGEEIFGERKTGTQLDPSTASGEKRLTAALFAMGTDADVQKAVATAKADPDGWRSLSWEERHAYLSKAAAELRVLRADLMGAAAANTGKLFSEADPEISEAIDFAEFYPWSTKSFTELSGMEMKGKGVGLVVSPWNFPVAIPCGGVVAALAAGNTVIFKPASDAVLAAWILCQAFWKAGISRNTLQFLPGSGSSVGAGLVNHRDVDFVILTGGTETGLRILKDRPDLFLCAETGGKNATIVSSMSDRDAAIANVIHSAFSNTGQKCSATSLLILEKDVYDDEKFRQQLVDAAKSWHVGSPWDFRSKMGPLAQPPSGDLLRALTTLEPGEEWVLKPEQVGDNPYLWTPGIKYGTKEGSYSHITEFFGPVLCVMRAKNLKHAISIVNATGYGLTSALESLDPREQALWKDSIKAGNLYINRGSTGAIVLRQPFGGMGKSAMGSGIKAGGPNYVSQFMHFEEKDWPSAGPIDADHGVLRLAQDMALKAKWGGFGEDKEDILKFSRAVESYLFWWQEEFSREKDYFRLRGQDNLVRYRSVGRVVIRIHEKDSLFDLLARIAACRITACPFELSMAPDMGGRVVDFLTTHWAEKLLQGAAVLRETDQALGERIPSLDRIRYAAEDRVPEGLLKKAAETGFYVARVPVFMEGRIELLQYLREQSICHTYHRYGNLGERGLV</sequence>
<dbReference type="InterPro" id="IPR016161">
    <property type="entry name" value="Ald_DH/histidinol_DH"/>
</dbReference>
<evidence type="ECO:0000313" key="9">
    <source>
        <dbReference type="EMBL" id="TWI70647.1"/>
    </source>
</evidence>
<evidence type="ECO:0000256" key="6">
    <source>
        <dbReference type="PIRSR" id="PIRSR000197-1"/>
    </source>
</evidence>
<dbReference type="InterPro" id="IPR002872">
    <property type="entry name" value="Proline_DH_dom"/>
</dbReference>
<dbReference type="GO" id="GO:0003842">
    <property type="term" value="F:L-glutamate gamma-semialdehyde dehydrogenase activity"/>
    <property type="evidence" value="ECO:0007669"/>
    <property type="project" value="UniProtKB-EC"/>
</dbReference>
<dbReference type="InterPro" id="IPR015590">
    <property type="entry name" value="Aldehyde_DH_dom"/>
</dbReference>
<dbReference type="PROSITE" id="PS00070">
    <property type="entry name" value="ALDEHYDE_DEHYDR_CYS"/>
    <property type="match status" value="1"/>
</dbReference>
<dbReference type="PANTHER" id="PTHR42862:SF1">
    <property type="entry name" value="DELTA-1-PYRROLINE-5-CARBOXYLATE DEHYDROGENASE 2, ISOFORM A-RELATED"/>
    <property type="match status" value="1"/>
</dbReference>
<dbReference type="InterPro" id="IPR016162">
    <property type="entry name" value="Ald_DH_N"/>
</dbReference>
<keyword evidence="3" id="KW-0560">Oxidoreductase</keyword>
<dbReference type="InterPro" id="IPR016160">
    <property type="entry name" value="Ald_DH_CS_CYS"/>
</dbReference>
<dbReference type="Pfam" id="PF00171">
    <property type="entry name" value="Aldedh"/>
    <property type="match status" value="1"/>
</dbReference>
<evidence type="ECO:0000256" key="5">
    <source>
        <dbReference type="ARBA" id="ARBA00048142"/>
    </source>
</evidence>
<evidence type="ECO:0000256" key="1">
    <source>
        <dbReference type="ARBA" id="ARBA00004786"/>
    </source>
</evidence>
<evidence type="ECO:0000313" key="10">
    <source>
        <dbReference type="Proteomes" id="UP000318307"/>
    </source>
</evidence>
<dbReference type="GO" id="GO:0004657">
    <property type="term" value="F:proline dehydrogenase activity"/>
    <property type="evidence" value="ECO:0007669"/>
    <property type="project" value="InterPro"/>
</dbReference>
<dbReference type="OrthoDB" id="9762913at2"/>
<dbReference type="PIRSF" id="PIRSF000197">
    <property type="entry name" value="Bifunct_PutA"/>
    <property type="match status" value="1"/>
</dbReference>
<dbReference type="Proteomes" id="UP000318307">
    <property type="component" value="Unassembled WGS sequence"/>
</dbReference>
<dbReference type="GO" id="GO:0003700">
    <property type="term" value="F:DNA-binding transcription factor activity"/>
    <property type="evidence" value="ECO:0007669"/>
    <property type="project" value="InterPro"/>
</dbReference>
<dbReference type="AlphaFoldDB" id="A0A562RNL9"/>
<dbReference type="EC" id="1.2.1.88" evidence="2"/>
<proteinExistence type="predicted"/>
<feature type="domain" description="Aldehyde dehydrogenase" evidence="7">
    <location>
        <begin position="556"/>
        <end position="983"/>
    </location>
</feature>
<dbReference type="EMBL" id="VLLC01000017">
    <property type="protein sequence ID" value="TWI70647.1"/>
    <property type="molecule type" value="Genomic_DNA"/>
</dbReference>
<dbReference type="PANTHER" id="PTHR42862">
    <property type="entry name" value="DELTA-1-PYRROLINE-5-CARBOXYLATE DEHYDROGENASE 1, ISOFORM A-RELATED"/>
    <property type="match status" value="1"/>
</dbReference>
<evidence type="ECO:0000259" key="8">
    <source>
        <dbReference type="Pfam" id="PF01619"/>
    </source>
</evidence>
<dbReference type="Gene3D" id="3.40.605.10">
    <property type="entry name" value="Aldehyde Dehydrogenase, Chain A, domain 1"/>
    <property type="match status" value="1"/>
</dbReference>
<feature type="active site" evidence="6">
    <location>
        <position position="793"/>
    </location>
</feature>
<keyword evidence="10" id="KW-1185">Reference proteome</keyword>
<gene>
    <name evidence="9" type="ORF">LZ24_02217</name>
</gene>
<dbReference type="Gene3D" id="3.40.309.10">
    <property type="entry name" value="Aldehyde Dehydrogenase, Chain A, domain 2"/>
    <property type="match status" value="1"/>
</dbReference>
<feature type="domain" description="Proline dehydrogenase" evidence="8">
    <location>
        <begin position="134"/>
        <end position="432"/>
    </location>
</feature>
<evidence type="ECO:0000256" key="2">
    <source>
        <dbReference type="ARBA" id="ARBA00012884"/>
    </source>
</evidence>
<evidence type="ECO:0000256" key="4">
    <source>
        <dbReference type="ARBA" id="ARBA00023027"/>
    </source>
</evidence>
<dbReference type="GO" id="GO:0009898">
    <property type="term" value="C:cytoplasmic side of plasma membrane"/>
    <property type="evidence" value="ECO:0007669"/>
    <property type="project" value="TreeGrafter"/>
</dbReference>
<dbReference type="RefSeq" id="WP_144685340.1">
    <property type="nucleotide sequence ID" value="NZ_VLLC01000017.1"/>
</dbReference>
<dbReference type="InterPro" id="IPR029041">
    <property type="entry name" value="FAD-linked_oxidoreductase-like"/>
</dbReference>
<dbReference type="InterPro" id="IPR025703">
    <property type="entry name" value="Bifunct_PutA"/>
</dbReference>
<evidence type="ECO:0000256" key="3">
    <source>
        <dbReference type="ARBA" id="ARBA00023002"/>
    </source>
</evidence>
<dbReference type="UniPathway" id="UPA00261">
    <property type="reaction ID" value="UER00373"/>
</dbReference>
<feature type="active site" evidence="6">
    <location>
        <position position="759"/>
    </location>
</feature>
<organism evidence="9 10">
    <name type="scientific">Desulfobotulus alkaliphilus</name>
    <dbReference type="NCBI Taxonomy" id="622671"/>
    <lineage>
        <taxon>Bacteria</taxon>
        <taxon>Pseudomonadati</taxon>
        <taxon>Thermodesulfobacteriota</taxon>
        <taxon>Desulfobacteria</taxon>
        <taxon>Desulfobacterales</taxon>
        <taxon>Desulfobacteraceae</taxon>
        <taxon>Desulfobotulus</taxon>
    </lineage>
</organism>